<sequence>MSPPVPRQRCESHTFRDERSSSRTESGSKAARCSNLGGFRTLAAGARAARGSVGRAVSEPLRLLLDKGSSRDWLKSSARRVVSSYRFSFMLFGEEIFSTELQSVTLWSVSS</sequence>
<comment type="caution">
    <text evidence="2">The sequence shown here is derived from an EMBL/GenBank/DDBJ whole genome shotgun (WGS) entry which is preliminary data.</text>
</comment>
<dbReference type="Proteomes" id="UP001221898">
    <property type="component" value="Unassembled WGS sequence"/>
</dbReference>
<accession>A0AAD7W5Q7</accession>
<gene>
    <name evidence="2" type="ORF">AAFF_G00206260</name>
</gene>
<proteinExistence type="predicted"/>
<feature type="compositionally biased region" description="Basic and acidic residues" evidence="1">
    <location>
        <begin position="8"/>
        <end position="22"/>
    </location>
</feature>
<dbReference type="EMBL" id="JAINUG010000273">
    <property type="protein sequence ID" value="KAJ8384373.1"/>
    <property type="molecule type" value="Genomic_DNA"/>
</dbReference>
<evidence type="ECO:0000313" key="3">
    <source>
        <dbReference type="Proteomes" id="UP001221898"/>
    </source>
</evidence>
<protein>
    <submittedName>
        <fullName evidence="2">Uncharacterized protein</fullName>
    </submittedName>
</protein>
<keyword evidence="3" id="KW-1185">Reference proteome</keyword>
<dbReference type="AlphaFoldDB" id="A0AAD7W5Q7"/>
<reference evidence="2" key="1">
    <citation type="journal article" date="2023" name="Science">
        <title>Genome structures resolve the early diversification of teleost fishes.</title>
        <authorList>
            <person name="Parey E."/>
            <person name="Louis A."/>
            <person name="Montfort J."/>
            <person name="Bouchez O."/>
            <person name="Roques C."/>
            <person name="Iampietro C."/>
            <person name="Lluch J."/>
            <person name="Castinel A."/>
            <person name="Donnadieu C."/>
            <person name="Desvignes T."/>
            <person name="Floi Bucao C."/>
            <person name="Jouanno E."/>
            <person name="Wen M."/>
            <person name="Mejri S."/>
            <person name="Dirks R."/>
            <person name="Jansen H."/>
            <person name="Henkel C."/>
            <person name="Chen W.J."/>
            <person name="Zahm M."/>
            <person name="Cabau C."/>
            <person name="Klopp C."/>
            <person name="Thompson A.W."/>
            <person name="Robinson-Rechavi M."/>
            <person name="Braasch I."/>
            <person name="Lecointre G."/>
            <person name="Bobe J."/>
            <person name="Postlethwait J.H."/>
            <person name="Berthelot C."/>
            <person name="Roest Crollius H."/>
            <person name="Guiguen Y."/>
        </authorList>
    </citation>
    <scope>NUCLEOTIDE SEQUENCE</scope>
    <source>
        <strain evidence="2">NC1722</strain>
    </source>
</reference>
<evidence type="ECO:0000313" key="2">
    <source>
        <dbReference type="EMBL" id="KAJ8384373.1"/>
    </source>
</evidence>
<name>A0AAD7W5Q7_9TELE</name>
<organism evidence="2 3">
    <name type="scientific">Aldrovandia affinis</name>
    <dbReference type="NCBI Taxonomy" id="143900"/>
    <lineage>
        <taxon>Eukaryota</taxon>
        <taxon>Metazoa</taxon>
        <taxon>Chordata</taxon>
        <taxon>Craniata</taxon>
        <taxon>Vertebrata</taxon>
        <taxon>Euteleostomi</taxon>
        <taxon>Actinopterygii</taxon>
        <taxon>Neopterygii</taxon>
        <taxon>Teleostei</taxon>
        <taxon>Notacanthiformes</taxon>
        <taxon>Halosauridae</taxon>
        <taxon>Aldrovandia</taxon>
    </lineage>
</organism>
<feature type="region of interest" description="Disordered" evidence="1">
    <location>
        <begin position="1"/>
        <end position="31"/>
    </location>
</feature>
<evidence type="ECO:0000256" key="1">
    <source>
        <dbReference type="SAM" id="MobiDB-lite"/>
    </source>
</evidence>